<proteinExistence type="predicted"/>
<accession>A0A5J4SXF5</accession>
<gene>
    <name evidence="1" type="ORF">EZS27_002417</name>
</gene>
<organism evidence="1">
    <name type="scientific">termite gut metagenome</name>
    <dbReference type="NCBI Taxonomy" id="433724"/>
    <lineage>
        <taxon>unclassified sequences</taxon>
        <taxon>metagenomes</taxon>
        <taxon>organismal metagenomes</taxon>
    </lineage>
</organism>
<dbReference type="EMBL" id="SNRY01000032">
    <property type="protein sequence ID" value="KAA6350151.1"/>
    <property type="molecule type" value="Genomic_DNA"/>
</dbReference>
<sequence>MGKMINFIMKDVVVGARHALPLLIPPTDQTLAIPFILTFSEIKRKKIKLYL</sequence>
<comment type="caution">
    <text evidence="1">The sequence shown here is derived from an EMBL/GenBank/DDBJ whole genome shotgun (WGS) entry which is preliminary data.</text>
</comment>
<name>A0A5J4SXF5_9ZZZZ</name>
<evidence type="ECO:0000313" key="1">
    <source>
        <dbReference type="EMBL" id="KAA6350151.1"/>
    </source>
</evidence>
<protein>
    <submittedName>
        <fullName evidence="1">Uncharacterized protein</fullName>
    </submittedName>
</protein>
<dbReference type="AlphaFoldDB" id="A0A5J4SXF5"/>
<reference evidence="1" key="1">
    <citation type="submission" date="2019-03" db="EMBL/GenBank/DDBJ databases">
        <title>Single cell metagenomics reveals metabolic interactions within the superorganism composed of flagellate Streblomastix strix and complex community of Bacteroidetes bacteria on its surface.</title>
        <authorList>
            <person name="Treitli S.C."/>
            <person name="Kolisko M."/>
            <person name="Husnik F."/>
            <person name="Keeling P."/>
            <person name="Hampl V."/>
        </authorList>
    </citation>
    <scope>NUCLEOTIDE SEQUENCE</scope>
    <source>
        <strain evidence="1">STM</strain>
    </source>
</reference>